<dbReference type="PANTHER" id="PTHR44489:SF1">
    <property type="entry name" value="ZINC FINGER CCCH DOMAIN-CONTAINING PROTEIN 63"/>
    <property type="match status" value="1"/>
</dbReference>
<comment type="caution">
    <text evidence="2">The sequence shown here is derived from an EMBL/GenBank/DDBJ whole genome shotgun (WGS) entry which is preliminary data.</text>
</comment>
<keyword evidence="1" id="KW-1133">Transmembrane helix</keyword>
<dbReference type="AlphaFoldDB" id="A0A6D2KLP9"/>
<evidence type="ECO:0000256" key="1">
    <source>
        <dbReference type="SAM" id="Phobius"/>
    </source>
</evidence>
<sequence>MHVHSLDVSTPLPDLTNQGWGWLLFMLLHIIDLIMRKIGRLIQKGLSYRYTLSVLGFLATIGAAFCSMDTMRKSNYMIICISVLSVGDFTALYLQRQVNDQFLGFKERARIYFRASLFILKAGGMILVLAGFVYLTALVEEHQDKDWYSIGFFSFVFLNVTAIMKIVRVEDLGLADSIMALSVYLFIKFPETIEDFRTVMWAIVVLLEMLKVSKVRPREIKELVLPIQAHFNSSTSPKLAWKIELRGHQKDIVGICVPKNSDNLFSASRDGILQIFRIPSFSLLRSQDFRGEIGCLFTTESLVFVGLRNGIQIYHDESNQSFLTKPLTNDENDSLGLVTALVFANELLFSGTIYGSIVFWRQDGTTPSGLSYLGSLPAAQSRVTCLASKEMTVFSAYGDGLIKSLHALWGFRDFDNRPVILCSAQNGIANVYDRDTFGLRGSILSTSTIDTWTATRGFLFSGGRDGKLHAWTVL</sequence>
<dbReference type="Pfam" id="PF00400">
    <property type="entry name" value="WD40"/>
    <property type="match status" value="1"/>
</dbReference>
<feature type="transmembrane region" description="Helical" evidence="1">
    <location>
        <begin position="50"/>
        <end position="70"/>
    </location>
</feature>
<dbReference type="SUPFAM" id="SSF50978">
    <property type="entry name" value="WD40 repeat-like"/>
    <property type="match status" value="1"/>
</dbReference>
<dbReference type="InterPro" id="IPR044715">
    <property type="entry name" value="WDR86-like"/>
</dbReference>
<dbReference type="InterPro" id="IPR001680">
    <property type="entry name" value="WD40_rpt"/>
</dbReference>
<keyword evidence="3" id="KW-1185">Reference proteome</keyword>
<organism evidence="2 3">
    <name type="scientific">Microthlaspi erraticum</name>
    <dbReference type="NCBI Taxonomy" id="1685480"/>
    <lineage>
        <taxon>Eukaryota</taxon>
        <taxon>Viridiplantae</taxon>
        <taxon>Streptophyta</taxon>
        <taxon>Embryophyta</taxon>
        <taxon>Tracheophyta</taxon>
        <taxon>Spermatophyta</taxon>
        <taxon>Magnoliopsida</taxon>
        <taxon>eudicotyledons</taxon>
        <taxon>Gunneridae</taxon>
        <taxon>Pentapetalae</taxon>
        <taxon>rosids</taxon>
        <taxon>malvids</taxon>
        <taxon>Brassicales</taxon>
        <taxon>Brassicaceae</taxon>
        <taxon>Coluteocarpeae</taxon>
        <taxon>Microthlaspi</taxon>
    </lineage>
</organism>
<dbReference type="InterPro" id="IPR015943">
    <property type="entry name" value="WD40/YVTN_repeat-like_dom_sf"/>
</dbReference>
<keyword evidence="1" id="KW-0812">Transmembrane</keyword>
<proteinExistence type="predicted"/>
<gene>
    <name evidence="2" type="ORF">MERR_LOCUS42636</name>
</gene>
<name>A0A6D2KLP9_9BRAS</name>
<accession>A0A6D2KLP9</accession>
<feature type="transmembrane region" description="Helical" evidence="1">
    <location>
        <begin position="115"/>
        <end position="135"/>
    </location>
</feature>
<feature type="transmembrane region" description="Helical" evidence="1">
    <location>
        <begin position="76"/>
        <end position="94"/>
    </location>
</feature>
<evidence type="ECO:0000313" key="2">
    <source>
        <dbReference type="EMBL" id="CAA7055400.1"/>
    </source>
</evidence>
<dbReference type="Gene3D" id="2.130.10.10">
    <property type="entry name" value="YVTN repeat-like/Quinoprotein amine dehydrogenase"/>
    <property type="match status" value="1"/>
</dbReference>
<dbReference type="EMBL" id="CACVBM020001607">
    <property type="protein sequence ID" value="CAA7055400.1"/>
    <property type="molecule type" value="Genomic_DNA"/>
</dbReference>
<dbReference type="PANTHER" id="PTHR44489">
    <property type="match status" value="1"/>
</dbReference>
<reference evidence="2" key="1">
    <citation type="submission" date="2020-01" db="EMBL/GenBank/DDBJ databases">
        <authorList>
            <person name="Mishra B."/>
        </authorList>
    </citation>
    <scope>NUCLEOTIDE SEQUENCE [LARGE SCALE GENOMIC DNA]</scope>
</reference>
<keyword evidence="1" id="KW-0472">Membrane</keyword>
<dbReference type="Proteomes" id="UP000467841">
    <property type="component" value="Unassembled WGS sequence"/>
</dbReference>
<feature type="transmembrane region" description="Helical" evidence="1">
    <location>
        <begin position="20"/>
        <end position="38"/>
    </location>
</feature>
<dbReference type="InterPro" id="IPR036322">
    <property type="entry name" value="WD40_repeat_dom_sf"/>
</dbReference>
<feature type="transmembrane region" description="Helical" evidence="1">
    <location>
        <begin position="147"/>
        <end position="167"/>
    </location>
</feature>
<protein>
    <submittedName>
        <fullName evidence="2">Uncharacterized protein</fullName>
    </submittedName>
</protein>
<evidence type="ECO:0000313" key="3">
    <source>
        <dbReference type="Proteomes" id="UP000467841"/>
    </source>
</evidence>